<keyword evidence="2" id="KW-1185">Reference proteome</keyword>
<comment type="caution">
    <text evidence="1">The sequence shown here is derived from an EMBL/GenBank/DDBJ whole genome shotgun (WGS) entry which is preliminary data.</text>
</comment>
<name>A0AAU9IJI9_9CILI</name>
<evidence type="ECO:0000313" key="2">
    <source>
        <dbReference type="Proteomes" id="UP001162131"/>
    </source>
</evidence>
<proteinExistence type="predicted"/>
<dbReference type="Proteomes" id="UP001162131">
    <property type="component" value="Unassembled WGS sequence"/>
</dbReference>
<reference evidence="1" key="1">
    <citation type="submission" date="2021-09" db="EMBL/GenBank/DDBJ databases">
        <authorList>
            <consortium name="AG Swart"/>
            <person name="Singh M."/>
            <person name="Singh A."/>
            <person name="Seah K."/>
            <person name="Emmerich C."/>
        </authorList>
    </citation>
    <scope>NUCLEOTIDE SEQUENCE</scope>
    <source>
        <strain evidence="1">ATCC30299</strain>
    </source>
</reference>
<sequence>MLSLVEISVHLILNREIGIYNWQGETIKTNSSEKHLNLYLNFCHALIKTFSYLSKISKNYYLLLASIIYWTFNEI</sequence>
<dbReference type="EMBL" id="CAJZBQ010000011">
    <property type="protein sequence ID" value="CAG9313951.1"/>
    <property type="molecule type" value="Genomic_DNA"/>
</dbReference>
<accession>A0AAU9IJI9</accession>
<dbReference type="AlphaFoldDB" id="A0AAU9IJI9"/>
<protein>
    <submittedName>
        <fullName evidence="1">Uncharacterized protein</fullName>
    </submittedName>
</protein>
<gene>
    <name evidence="1" type="ORF">BSTOLATCC_MIC9752</name>
</gene>
<evidence type="ECO:0000313" key="1">
    <source>
        <dbReference type="EMBL" id="CAG9313951.1"/>
    </source>
</evidence>
<organism evidence="1 2">
    <name type="scientific">Blepharisma stoltei</name>
    <dbReference type="NCBI Taxonomy" id="1481888"/>
    <lineage>
        <taxon>Eukaryota</taxon>
        <taxon>Sar</taxon>
        <taxon>Alveolata</taxon>
        <taxon>Ciliophora</taxon>
        <taxon>Postciliodesmatophora</taxon>
        <taxon>Heterotrichea</taxon>
        <taxon>Heterotrichida</taxon>
        <taxon>Blepharismidae</taxon>
        <taxon>Blepharisma</taxon>
    </lineage>
</organism>